<name>A0A3L6FRK4_MAIZE</name>
<protein>
    <submittedName>
        <fullName evidence="13">Adenylyltransferase and sulfurtransferase MOCS3</fullName>
    </submittedName>
</protein>
<dbReference type="GO" id="GO:0005829">
    <property type="term" value="C:cytosol"/>
    <property type="evidence" value="ECO:0007669"/>
    <property type="project" value="UniProtKB-SubCell"/>
</dbReference>
<dbReference type="ExpressionAtlas" id="A0A3L6FRK4">
    <property type="expression patterns" value="baseline and differential"/>
</dbReference>
<evidence type="ECO:0000256" key="10">
    <source>
        <dbReference type="SAM" id="Coils"/>
    </source>
</evidence>
<evidence type="ECO:0000313" key="14">
    <source>
        <dbReference type="Proteomes" id="UP000251960"/>
    </source>
</evidence>
<evidence type="ECO:0000313" key="13">
    <source>
        <dbReference type="EMBL" id="PWZ37472.1"/>
    </source>
</evidence>
<feature type="domain" description="Rhodanese" evidence="12">
    <location>
        <begin position="358"/>
        <end position="461"/>
    </location>
</feature>
<evidence type="ECO:0000256" key="2">
    <source>
        <dbReference type="ARBA" id="ARBA00022490"/>
    </source>
</evidence>
<dbReference type="Pfam" id="PF00899">
    <property type="entry name" value="ThiF"/>
    <property type="match status" value="2"/>
</dbReference>
<keyword evidence="4" id="KW-0819">tRNA processing</keyword>
<dbReference type="Gene3D" id="3.40.250.10">
    <property type="entry name" value="Rhodanese-like domain"/>
    <property type="match status" value="1"/>
</dbReference>
<dbReference type="PANTHER" id="PTHR10953">
    <property type="entry name" value="UBIQUITIN-ACTIVATING ENZYME E1"/>
    <property type="match status" value="1"/>
</dbReference>
<dbReference type="AlphaFoldDB" id="A0A3L6FRK4"/>
<dbReference type="FunFam" id="3.40.250.10:FF:000014">
    <property type="entry name" value="Adenylyltransferase and sulfurtransferase MOCS3"/>
    <property type="match status" value="1"/>
</dbReference>
<dbReference type="EMBL" id="NCVQ01000003">
    <property type="protein sequence ID" value="PWZ37472.1"/>
    <property type="molecule type" value="Genomic_DNA"/>
</dbReference>
<keyword evidence="6" id="KW-0547">Nucleotide-binding</keyword>
<evidence type="ECO:0000256" key="8">
    <source>
        <dbReference type="ARBA" id="ARBA00022840"/>
    </source>
</evidence>
<keyword evidence="8" id="KW-0067">ATP-binding</keyword>
<keyword evidence="7" id="KW-0862">Zinc</keyword>
<keyword evidence="3 13" id="KW-0808">Transferase</keyword>
<dbReference type="GO" id="GO:0046872">
    <property type="term" value="F:metal ion binding"/>
    <property type="evidence" value="ECO:0007669"/>
    <property type="project" value="UniProtKB-KW"/>
</dbReference>
<dbReference type="InterPro" id="IPR001763">
    <property type="entry name" value="Rhodanese-like_dom"/>
</dbReference>
<dbReference type="InterPro" id="IPR000594">
    <property type="entry name" value="ThiF_NAD_FAD-bd"/>
</dbReference>
<evidence type="ECO:0000256" key="7">
    <source>
        <dbReference type="ARBA" id="ARBA00022833"/>
    </source>
</evidence>
<dbReference type="GO" id="GO:0008033">
    <property type="term" value="P:tRNA processing"/>
    <property type="evidence" value="ECO:0007669"/>
    <property type="project" value="UniProtKB-KW"/>
</dbReference>
<dbReference type="InterPro" id="IPR036873">
    <property type="entry name" value="Rhodanese-like_dom_sf"/>
</dbReference>
<dbReference type="SUPFAM" id="SSF69572">
    <property type="entry name" value="Activating enzymes of the ubiquitin-like proteins"/>
    <property type="match status" value="1"/>
</dbReference>
<accession>A0A3L6FRK4</accession>
<dbReference type="PROSITE" id="PS50206">
    <property type="entry name" value="RHODANESE_3"/>
    <property type="match status" value="1"/>
</dbReference>
<proteinExistence type="predicted"/>
<reference evidence="13 14" key="1">
    <citation type="journal article" date="2018" name="Nat. Genet.">
        <title>Extensive intraspecific gene order and gene structural variations between Mo17 and other maize genomes.</title>
        <authorList>
            <person name="Sun S."/>
            <person name="Zhou Y."/>
            <person name="Chen J."/>
            <person name="Shi J."/>
            <person name="Zhao H."/>
            <person name="Zhao H."/>
            <person name="Song W."/>
            <person name="Zhang M."/>
            <person name="Cui Y."/>
            <person name="Dong X."/>
            <person name="Liu H."/>
            <person name="Ma X."/>
            <person name="Jiao Y."/>
            <person name="Wang B."/>
            <person name="Wei X."/>
            <person name="Stein J.C."/>
            <person name="Glaubitz J.C."/>
            <person name="Lu F."/>
            <person name="Yu G."/>
            <person name="Liang C."/>
            <person name="Fengler K."/>
            <person name="Li B."/>
            <person name="Rafalski A."/>
            <person name="Schnable P.S."/>
            <person name="Ware D.H."/>
            <person name="Buckler E.S."/>
            <person name="Lai J."/>
        </authorList>
    </citation>
    <scope>NUCLEOTIDE SEQUENCE [LARGE SCALE GENOMIC DNA]</scope>
    <source>
        <strain evidence="14">cv. Missouri 17</strain>
        <tissue evidence="13">Seedling</tissue>
    </source>
</reference>
<evidence type="ECO:0000256" key="5">
    <source>
        <dbReference type="ARBA" id="ARBA00022723"/>
    </source>
</evidence>
<evidence type="ECO:0000256" key="4">
    <source>
        <dbReference type="ARBA" id="ARBA00022694"/>
    </source>
</evidence>
<keyword evidence="13" id="KW-0548">Nucleotidyltransferase</keyword>
<keyword evidence="10" id="KW-0175">Coiled coil</keyword>
<evidence type="ECO:0000259" key="12">
    <source>
        <dbReference type="PROSITE" id="PS50206"/>
    </source>
</evidence>
<dbReference type="CDD" id="cd00757">
    <property type="entry name" value="ThiF_MoeB_HesA_family"/>
    <property type="match status" value="1"/>
</dbReference>
<comment type="caution">
    <text evidence="13">The sequence shown here is derived from an EMBL/GenBank/DDBJ whole genome shotgun (WGS) entry which is preliminary data.</text>
</comment>
<dbReference type="Proteomes" id="UP000251960">
    <property type="component" value="Chromosome 2"/>
</dbReference>
<evidence type="ECO:0000256" key="6">
    <source>
        <dbReference type="ARBA" id="ARBA00022741"/>
    </source>
</evidence>
<dbReference type="SMART" id="SM00450">
    <property type="entry name" value="RHOD"/>
    <property type="match status" value="1"/>
</dbReference>
<keyword evidence="5" id="KW-0479">Metal-binding</keyword>
<feature type="coiled-coil region" evidence="10">
    <location>
        <begin position="19"/>
        <end position="46"/>
    </location>
</feature>
<keyword evidence="11" id="KW-0472">Membrane</keyword>
<keyword evidence="11" id="KW-0812">Transmembrane</keyword>
<gene>
    <name evidence="13" type="primary">MOCS3</name>
    <name evidence="13" type="ORF">Zm00014a_019445</name>
</gene>
<sequence>MRVREATTTAMGVAGGGRTEAIMREIASLRAQRDELDSRIRFFESQLRVGAAPATLPPSLSTKLDAMGLHAAARGGSGLSPDAVRRYSRHLLLPDFGVQGQRRLSRSSVLVVGAGGLGSAVALYLTACGVGSLGIVDGDDVELGNLHRQDELLCQRVGASSQTEIEKCFGCCEAVSLRTYDIVVDATNSPASRYMLSDCCVLLNKPLISGSTIGLEGQLMVYNHNGSPCYRCHFPNPTTSCQSSSANYTLGVVPGVIGCLMALETMKVATRVGEPLCGRMLLFDALSSRFKTVNKIHKRSSTCTVCGDNPDLTQDSFVTFDYDSFTQSTKSSKPMAIQTPLPKSARTTCREYKRVVDSGRTHLLLDVRPVHHFQIASIANSVNIPLHELRERLPRLRDALTEVAGVSHSHGKHYCPLYFVCQNGDDSEAAVGVLRESGFPYAGAIAGGLECWAREVDPGFPVYW</sequence>
<dbReference type="PANTHER" id="PTHR10953:SF249">
    <property type="entry name" value="RHODANESE DOMAIN-CONTAINING PROTEIN"/>
    <property type="match status" value="1"/>
</dbReference>
<dbReference type="Pfam" id="PF00581">
    <property type="entry name" value="Rhodanese"/>
    <property type="match status" value="1"/>
</dbReference>
<keyword evidence="9" id="KW-0511">Multifunctional enzyme</keyword>
<evidence type="ECO:0000256" key="9">
    <source>
        <dbReference type="ARBA" id="ARBA00023268"/>
    </source>
</evidence>
<evidence type="ECO:0000256" key="11">
    <source>
        <dbReference type="SAM" id="Phobius"/>
    </source>
</evidence>
<dbReference type="InterPro" id="IPR045886">
    <property type="entry name" value="ThiF/MoeB/HesA"/>
</dbReference>
<feature type="transmembrane region" description="Helical" evidence="11">
    <location>
        <begin position="109"/>
        <end position="127"/>
    </location>
</feature>
<dbReference type="GO" id="GO:0005524">
    <property type="term" value="F:ATP binding"/>
    <property type="evidence" value="ECO:0007669"/>
    <property type="project" value="UniProtKB-KW"/>
</dbReference>
<dbReference type="GO" id="GO:0016779">
    <property type="term" value="F:nucleotidyltransferase activity"/>
    <property type="evidence" value="ECO:0007669"/>
    <property type="project" value="UniProtKB-KW"/>
</dbReference>
<keyword evidence="2" id="KW-0963">Cytoplasm</keyword>
<comment type="subcellular location">
    <subcellularLocation>
        <location evidence="1">Cytoplasm</location>
        <location evidence="1">Cytosol</location>
    </subcellularLocation>
</comment>
<evidence type="ECO:0000256" key="1">
    <source>
        <dbReference type="ARBA" id="ARBA00004514"/>
    </source>
</evidence>
<dbReference type="GO" id="GO:0008641">
    <property type="term" value="F:ubiquitin-like modifier activating enzyme activity"/>
    <property type="evidence" value="ECO:0007669"/>
    <property type="project" value="InterPro"/>
</dbReference>
<dbReference type="InterPro" id="IPR035985">
    <property type="entry name" value="Ubiquitin-activating_enz"/>
</dbReference>
<evidence type="ECO:0000256" key="3">
    <source>
        <dbReference type="ARBA" id="ARBA00022679"/>
    </source>
</evidence>
<dbReference type="Gene3D" id="3.40.50.720">
    <property type="entry name" value="NAD(P)-binding Rossmann-like Domain"/>
    <property type="match status" value="1"/>
</dbReference>
<keyword evidence="11" id="KW-1133">Transmembrane helix</keyword>
<organism evidence="13 14">
    <name type="scientific">Zea mays</name>
    <name type="common">Maize</name>
    <dbReference type="NCBI Taxonomy" id="4577"/>
    <lineage>
        <taxon>Eukaryota</taxon>
        <taxon>Viridiplantae</taxon>
        <taxon>Streptophyta</taxon>
        <taxon>Embryophyta</taxon>
        <taxon>Tracheophyta</taxon>
        <taxon>Spermatophyta</taxon>
        <taxon>Magnoliopsida</taxon>
        <taxon>Liliopsida</taxon>
        <taxon>Poales</taxon>
        <taxon>Poaceae</taxon>
        <taxon>PACMAD clade</taxon>
        <taxon>Panicoideae</taxon>
        <taxon>Andropogonodae</taxon>
        <taxon>Andropogoneae</taxon>
        <taxon>Tripsacinae</taxon>
        <taxon>Zea</taxon>
    </lineage>
</organism>